<name>A0A6N7ITF0_9FIRM</name>
<dbReference type="InterPro" id="IPR022929">
    <property type="entry name" value="Put_MntP"/>
</dbReference>
<feature type="transmembrane region" description="Helical" evidence="8">
    <location>
        <begin position="62"/>
        <end position="84"/>
    </location>
</feature>
<dbReference type="Proteomes" id="UP000441717">
    <property type="component" value="Unassembled WGS sequence"/>
</dbReference>
<dbReference type="AlphaFoldDB" id="A0A6N7ITF0"/>
<organism evidence="9 10">
    <name type="scientific">Desulfofundulus thermobenzoicus</name>
    <dbReference type="NCBI Taxonomy" id="29376"/>
    <lineage>
        <taxon>Bacteria</taxon>
        <taxon>Bacillati</taxon>
        <taxon>Bacillota</taxon>
        <taxon>Clostridia</taxon>
        <taxon>Eubacteriales</taxon>
        <taxon>Peptococcaceae</taxon>
        <taxon>Desulfofundulus</taxon>
    </lineage>
</organism>
<dbReference type="HAMAP" id="MF_01521">
    <property type="entry name" value="MntP_pump"/>
    <property type="match status" value="1"/>
</dbReference>
<evidence type="ECO:0000256" key="5">
    <source>
        <dbReference type="ARBA" id="ARBA00023065"/>
    </source>
</evidence>
<reference evidence="9 10" key="1">
    <citation type="submission" date="2019-10" db="EMBL/GenBank/DDBJ databases">
        <title>Comparative genomics of sulfur disproportionating microorganisms.</title>
        <authorList>
            <person name="Ward L.M."/>
            <person name="Bertran E."/>
            <person name="Johnston D."/>
        </authorList>
    </citation>
    <scope>NUCLEOTIDE SEQUENCE [LARGE SCALE GENOMIC DNA]</scope>
    <source>
        <strain evidence="9 10">DSM 14055</strain>
    </source>
</reference>
<keyword evidence="1 8" id="KW-0813">Transport</keyword>
<evidence type="ECO:0000256" key="7">
    <source>
        <dbReference type="ARBA" id="ARBA00023211"/>
    </source>
</evidence>
<comment type="similarity">
    <text evidence="8">Belongs to the MntP (TC 9.B.29) family.</text>
</comment>
<dbReference type="GO" id="GO:0005886">
    <property type="term" value="C:plasma membrane"/>
    <property type="evidence" value="ECO:0007669"/>
    <property type="project" value="UniProtKB-SubCell"/>
</dbReference>
<dbReference type="GO" id="GO:0005384">
    <property type="term" value="F:manganese ion transmembrane transporter activity"/>
    <property type="evidence" value="ECO:0007669"/>
    <property type="project" value="UniProtKB-UniRule"/>
</dbReference>
<feature type="transmembrane region" description="Helical" evidence="8">
    <location>
        <begin position="104"/>
        <end position="123"/>
    </location>
</feature>
<dbReference type="InterPro" id="IPR003810">
    <property type="entry name" value="Mntp/YtaF"/>
</dbReference>
<accession>A0A6N7ITF0</accession>
<feature type="transmembrane region" description="Helical" evidence="8">
    <location>
        <begin position="33"/>
        <end position="55"/>
    </location>
</feature>
<evidence type="ECO:0000256" key="4">
    <source>
        <dbReference type="ARBA" id="ARBA00022989"/>
    </source>
</evidence>
<evidence type="ECO:0000313" key="9">
    <source>
        <dbReference type="EMBL" id="MQL53354.1"/>
    </source>
</evidence>
<proteinExistence type="inferred from homology"/>
<dbReference type="RefSeq" id="WP_341474004.1">
    <property type="nucleotide sequence ID" value="NZ_WHYR01000046.1"/>
</dbReference>
<keyword evidence="2 8" id="KW-1003">Cell membrane</keyword>
<feature type="transmembrane region" description="Helical" evidence="8">
    <location>
        <begin position="130"/>
        <end position="151"/>
    </location>
</feature>
<evidence type="ECO:0000256" key="8">
    <source>
        <dbReference type="HAMAP-Rule" id="MF_01521"/>
    </source>
</evidence>
<dbReference type="EMBL" id="WHYR01000046">
    <property type="protein sequence ID" value="MQL53354.1"/>
    <property type="molecule type" value="Genomic_DNA"/>
</dbReference>
<gene>
    <name evidence="8" type="primary">mntP</name>
    <name evidence="9" type="ORF">GFC01_14025</name>
</gene>
<evidence type="ECO:0000313" key="10">
    <source>
        <dbReference type="Proteomes" id="UP000441717"/>
    </source>
</evidence>
<comment type="caution">
    <text evidence="8">Lacks conserved residue(s) required for the propagation of feature annotation.</text>
</comment>
<comment type="function">
    <text evidence="8">Probably functions as a manganese efflux pump.</text>
</comment>
<comment type="caution">
    <text evidence="9">The sequence shown here is derived from an EMBL/GenBank/DDBJ whole genome shotgun (WGS) entry which is preliminary data.</text>
</comment>
<sequence>MEFATVFLLAVALGTDAFSLCLGIGMVGVRHMQIWLITLTVLFFHIAMPLAGFAVGELAGTILGRAATVAGALLLLYLGVRMIYNALRGDPEDAPRIMLLNTGGLFLLGASVSMDALSVGFTLGTRRTGLLLTVVLFGLVAGLMTLSGLLLGRYLGRRVGEKAQLLGGLILLGIGVKLFL</sequence>
<evidence type="ECO:0000256" key="1">
    <source>
        <dbReference type="ARBA" id="ARBA00022448"/>
    </source>
</evidence>
<keyword evidence="7 8" id="KW-0464">Manganese</keyword>
<keyword evidence="4 8" id="KW-1133">Transmembrane helix</keyword>
<protein>
    <recommendedName>
        <fullName evidence="8">Putative manganese efflux pump MntP</fullName>
    </recommendedName>
</protein>
<comment type="subcellular location">
    <subcellularLocation>
        <location evidence="8">Cell membrane</location>
        <topology evidence="8">Multi-pass membrane protein</topology>
    </subcellularLocation>
</comment>
<keyword evidence="3 8" id="KW-0812">Transmembrane</keyword>
<keyword evidence="6 8" id="KW-0472">Membrane</keyword>
<evidence type="ECO:0000256" key="6">
    <source>
        <dbReference type="ARBA" id="ARBA00023136"/>
    </source>
</evidence>
<evidence type="ECO:0000256" key="2">
    <source>
        <dbReference type="ARBA" id="ARBA00022475"/>
    </source>
</evidence>
<dbReference type="PANTHER" id="PTHR35529">
    <property type="entry name" value="MANGANESE EFFLUX PUMP MNTP-RELATED"/>
    <property type="match status" value="1"/>
</dbReference>
<dbReference type="Pfam" id="PF02659">
    <property type="entry name" value="Mntp"/>
    <property type="match status" value="1"/>
</dbReference>
<dbReference type="PANTHER" id="PTHR35529:SF1">
    <property type="entry name" value="MANGANESE EFFLUX PUMP MNTP-RELATED"/>
    <property type="match status" value="1"/>
</dbReference>
<keyword evidence="10" id="KW-1185">Reference proteome</keyword>
<keyword evidence="5 8" id="KW-0406">Ion transport</keyword>
<evidence type="ECO:0000256" key="3">
    <source>
        <dbReference type="ARBA" id="ARBA00022692"/>
    </source>
</evidence>